<reference evidence="1" key="1">
    <citation type="submission" date="2014-09" db="EMBL/GenBank/DDBJ databases">
        <authorList>
            <person name="Magalhaes I.L.F."/>
            <person name="Oliveira U."/>
            <person name="Santos F.R."/>
            <person name="Vidigal T.H.D.A."/>
            <person name="Brescovit A.D."/>
            <person name="Santos A.J."/>
        </authorList>
    </citation>
    <scope>NUCLEOTIDE SEQUENCE</scope>
    <source>
        <tissue evidence="1">Shoot tissue taken approximately 20 cm above the soil surface</tissue>
    </source>
</reference>
<dbReference type="EMBL" id="GBRH01195051">
    <property type="protein sequence ID" value="JAE02845.1"/>
    <property type="molecule type" value="Transcribed_RNA"/>
</dbReference>
<sequence>MVLCQCHNCLSQLLSVFYPMGSQIKRDSSLVCGAYRCQICLCCMSEKFLVMYCSMPGGSKA</sequence>
<accession>A0A0A9EQ01</accession>
<protein>
    <submittedName>
        <fullName evidence="1">Uncharacterized protein</fullName>
    </submittedName>
</protein>
<evidence type="ECO:0000313" key="1">
    <source>
        <dbReference type="EMBL" id="JAE02845.1"/>
    </source>
</evidence>
<organism evidence="1">
    <name type="scientific">Arundo donax</name>
    <name type="common">Giant reed</name>
    <name type="synonym">Donax arundinaceus</name>
    <dbReference type="NCBI Taxonomy" id="35708"/>
    <lineage>
        <taxon>Eukaryota</taxon>
        <taxon>Viridiplantae</taxon>
        <taxon>Streptophyta</taxon>
        <taxon>Embryophyta</taxon>
        <taxon>Tracheophyta</taxon>
        <taxon>Spermatophyta</taxon>
        <taxon>Magnoliopsida</taxon>
        <taxon>Liliopsida</taxon>
        <taxon>Poales</taxon>
        <taxon>Poaceae</taxon>
        <taxon>PACMAD clade</taxon>
        <taxon>Arundinoideae</taxon>
        <taxon>Arundineae</taxon>
        <taxon>Arundo</taxon>
    </lineage>
</organism>
<dbReference type="AlphaFoldDB" id="A0A0A9EQ01"/>
<proteinExistence type="predicted"/>
<reference evidence="1" key="2">
    <citation type="journal article" date="2015" name="Data Brief">
        <title>Shoot transcriptome of the giant reed, Arundo donax.</title>
        <authorList>
            <person name="Barrero R.A."/>
            <person name="Guerrero F.D."/>
            <person name="Moolhuijzen P."/>
            <person name="Goolsby J.A."/>
            <person name="Tidwell J."/>
            <person name="Bellgard S.E."/>
            <person name="Bellgard M.I."/>
        </authorList>
    </citation>
    <scope>NUCLEOTIDE SEQUENCE</scope>
    <source>
        <tissue evidence="1">Shoot tissue taken approximately 20 cm above the soil surface</tissue>
    </source>
</reference>
<name>A0A0A9EQ01_ARUDO</name>